<sequence length="261" mass="28707">MEQIALITGASGGIGLEIAKLFAKDKINLLLIARSEAKLINLKQQLEKDYPIKVHYIAADLSVIDGLYVTQRYIDENALQVEHLVNNAGFGDYGPFVERSMEKYREMLGLNISTLVELTHYCSKEMIKRGHGRILNVSSTAGFQPVPYFAVYAASKAFVINFTEALHKEFEKTGVTTTVLSPGATQTGFIEKADMGEAKLYKSGVMSAEDVARVGYNAMKKGKLHVVAGFGNRIQAFFSSMLPSSQLRLTIAANVMKKASR</sequence>
<dbReference type="GO" id="GO:0016491">
    <property type="term" value="F:oxidoreductase activity"/>
    <property type="evidence" value="ECO:0007669"/>
    <property type="project" value="UniProtKB-KW"/>
</dbReference>
<accession>A0A1G8CRV8</accession>
<protein>
    <recommendedName>
        <fullName evidence="6">SDR family oxidoreductase</fullName>
    </recommendedName>
</protein>
<dbReference type="Gene3D" id="3.40.50.720">
    <property type="entry name" value="NAD(P)-binding Rossmann-like Domain"/>
    <property type="match status" value="1"/>
</dbReference>
<dbReference type="InterPro" id="IPR020904">
    <property type="entry name" value="Sc_DH/Rdtase_CS"/>
</dbReference>
<keyword evidence="2" id="KW-0560">Oxidoreductase</keyword>
<evidence type="ECO:0000256" key="1">
    <source>
        <dbReference type="ARBA" id="ARBA00006484"/>
    </source>
</evidence>
<dbReference type="PRINTS" id="PR00081">
    <property type="entry name" value="GDHRDH"/>
</dbReference>
<dbReference type="PIRSF" id="PIRSF000126">
    <property type="entry name" value="11-beta-HSD1"/>
    <property type="match status" value="1"/>
</dbReference>
<dbReference type="Pfam" id="PF00106">
    <property type="entry name" value="adh_short"/>
    <property type="match status" value="1"/>
</dbReference>
<dbReference type="PANTHER" id="PTHR42901">
    <property type="entry name" value="ALCOHOL DEHYDROGENASE"/>
    <property type="match status" value="1"/>
</dbReference>
<dbReference type="InterPro" id="IPR036291">
    <property type="entry name" value="NAD(P)-bd_dom_sf"/>
</dbReference>
<evidence type="ECO:0000313" key="4">
    <source>
        <dbReference type="EMBL" id="SDH48186.1"/>
    </source>
</evidence>
<organism evidence="4 5">
    <name type="scientific">Mucilaginibacter gossypii</name>
    <dbReference type="NCBI Taxonomy" id="551996"/>
    <lineage>
        <taxon>Bacteria</taxon>
        <taxon>Pseudomonadati</taxon>
        <taxon>Bacteroidota</taxon>
        <taxon>Sphingobacteriia</taxon>
        <taxon>Sphingobacteriales</taxon>
        <taxon>Sphingobacteriaceae</taxon>
        <taxon>Mucilaginibacter</taxon>
    </lineage>
</organism>
<evidence type="ECO:0000256" key="3">
    <source>
        <dbReference type="RuleBase" id="RU000363"/>
    </source>
</evidence>
<evidence type="ECO:0008006" key="6">
    <source>
        <dbReference type="Google" id="ProtNLM"/>
    </source>
</evidence>
<dbReference type="Proteomes" id="UP000199705">
    <property type="component" value="Unassembled WGS sequence"/>
</dbReference>
<evidence type="ECO:0000256" key="2">
    <source>
        <dbReference type="ARBA" id="ARBA00023002"/>
    </source>
</evidence>
<dbReference type="InterPro" id="IPR002347">
    <property type="entry name" value="SDR_fam"/>
</dbReference>
<dbReference type="STRING" id="551996.SAMN05192573_11024"/>
<name>A0A1G8CRV8_9SPHI</name>
<gene>
    <name evidence="4" type="ORF">SAMN05192573_11024</name>
</gene>
<dbReference type="EMBL" id="FNCG01000010">
    <property type="protein sequence ID" value="SDH48186.1"/>
    <property type="molecule type" value="Genomic_DNA"/>
</dbReference>
<dbReference type="RefSeq" id="WP_091170412.1">
    <property type="nucleotide sequence ID" value="NZ_FNCG01000010.1"/>
</dbReference>
<dbReference type="SUPFAM" id="SSF51735">
    <property type="entry name" value="NAD(P)-binding Rossmann-fold domains"/>
    <property type="match status" value="1"/>
</dbReference>
<dbReference type="AlphaFoldDB" id="A0A1G8CRV8"/>
<reference evidence="5" key="1">
    <citation type="submission" date="2016-10" db="EMBL/GenBank/DDBJ databases">
        <authorList>
            <person name="Varghese N."/>
            <person name="Submissions S."/>
        </authorList>
    </citation>
    <scope>NUCLEOTIDE SEQUENCE [LARGE SCALE GENOMIC DNA]</scope>
    <source>
        <strain evidence="5">Gh-67</strain>
    </source>
</reference>
<keyword evidence="5" id="KW-1185">Reference proteome</keyword>
<dbReference type="PRINTS" id="PR00080">
    <property type="entry name" value="SDRFAMILY"/>
</dbReference>
<dbReference type="PROSITE" id="PS00061">
    <property type="entry name" value="ADH_SHORT"/>
    <property type="match status" value="1"/>
</dbReference>
<proteinExistence type="inferred from homology"/>
<dbReference type="CDD" id="cd05233">
    <property type="entry name" value="SDR_c"/>
    <property type="match status" value="1"/>
</dbReference>
<comment type="similarity">
    <text evidence="1 3">Belongs to the short-chain dehydrogenases/reductases (SDR) family.</text>
</comment>
<dbReference type="PANTHER" id="PTHR42901:SF1">
    <property type="entry name" value="ALCOHOL DEHYDROGENASE"/>
    <property type="match status" value="1"/>
</dbReference>
<evidence type="ECO:0000313" key="5">
    <source>
        <dbReference type="Proteomes" id="UP000199705"/>
    </source>
</evidence>